<proteinExistence type="predicted"/>
<evidence type="ECO:0000259" key="1">
    <source>
        <dbReference type="Pfam" id="PF06172"/>
    </source>
</evidence>
<evidence type="ECO:0000313" key="3">
    <source>
        <dbReference type="Proteomes" id="UP000216074"/>
    </source>
</evidence>
<accession>A0A261FXI8</accession>
<gene>
    <name evidence="2" type="ORF">BHAP_1720</name>
</gene>
<dbReference type="Gene3D" id="2.60.120.10">
    <property type="entry name" value="Jelly Rolls"/>
    <property type="match status" value="1"/>
</dbReference>
<name>A0A261FXI8_9BIFI</name>
<dbReference type="PANTHER" id="PTHR33387:SF3">
    <property type="entry name" value="DUF985 DOMAIN-CONTAINING PROTEIN"/>
    <property type="match status" value="1"/>
</dbReference>
<protein>
    <recommendedName>
        <fullName evidence="1">DUF985 domain-containing protein</fullName>
    </recommendedName>
</protein>
<dbReference type="CDD" id="cd06121">
    <property type="entry name" value="cupin_YML079wp"/>
    <property type="match status" value="1"/>
</dbReference>
<dbReference type="EMBL" id="MWWY01000033">
    <property type="protein sequence ID" value="OZG63695.1"/>
    <property type="molecule type" value="Genomic_DNA"/>
</dbReference>
<dbReference type="InterPro" id="IPR039935">
    <property type="entry name" value="YML079W-like"/>
</dbReference>
<keyword evidence="3" id="KW-1185">Reference proteome</keyword>
<dbReference type="InterPro" id="IPR014710">
    <property type="entry name" value="RmlC-like_jellyroll"/>
</dbReference>
<dbReference type="InterPro" id="IPR011051">
    <property type="entry name" value="RmlC_Cupin_sf"/>
</dbReference>
<organism evidence="2 3">
    <name type="scientific">Bifidobacterium hapali</name>
    <dbReference type="NCBI Taxonomy" id="1630172"/>
    <lineage>
        <taxon>Bacteria</taxon>
        <taxon>Bacillati</taxon>
        <taxon>Actinomycetota</taxon>
        <taxon>Actinomycetes</taxon>
        <taxon>Bifidobacteriales</taxon>
        <taxon>Bifidobacteriaceae</taxon>
        <taxon>Bifidobacterium</taxon>
    </lineage>
</organism>
<dbReference type="Pfam" id="PF06172">
    <property type="entry name" value="Cupin_5"/>
    <property type="match status" value="2"/>
</dbReference>
<dbReference type="SUPFAM" id="SSF51182">
    <property type="entry name" value="RmlC-like cupins"/>
    <property type="match status" value="2"/>
</dbReference>
<dbReference type="AlphaFoldDB" id="A0A261FXI8"/>
<dbReference type="RefSeq" id="WP_338024695.1">
    <property type="nucleotide sequence ID" value="NZ_MWWY01000033.1"/>
</dbReference>
<evidence type="ECO:0000313" key="2">
    <source>
        <dbReference type="EMBL" id="OZG63695.1"/>
    </source>
</evidence>
<reference evidence="2 3" key="1">
    <citation type="journal article" date="2017" name="BMC Genomics">
        <title>Comparative genomic and phylogenomic analyses of the Bifidobacteriaceae family.</title>
        <authorList>
            <person name="Lugli G.A."/>
            <person name="Milani C."/>
            <person name="Turroni F."/>
            <person name="Duranti S."/>
            <person name="Mancabelli L."/>
            <person name="Mangifesta M."/>
            <person name="Ferrario C."/>
            <person name="Modesto M."/>
            <person name="Mattarelli P."/>
            <person name="Jiri K."/>
            <person name="van Sinderen D."/>
            <person name="Ventura M."/>
        </authorList>
    </citation>
    <scope>NUCLEOTIDE SEQUENCE [LARGE SCALE GENOMIC DNA]</scope>
    <source>
        <strain evidence="2 3">DSM 100202</strain>
    </source>
</reference>
<dbReference type="PANTHER" id="PTHR33387">
    <property type="entry name" value="RMLC-LIKE JELLY ROLL FOLD PROTEIN"/>
    <property type="match status" value="1"/>
</dbReference>
<dbReference type="Proteomes" id="UP000216074">
    <property type="component" value="Unassembled WGS sequence"/>
</dbReference>
<feature type="domain" description="DUF985" evidence="1">
    <location>
        <begin position="14"/>
        <end position="107"/>
    </location>
</feature>
<sequence>MSIALENMSPYARSVVERLGLEAHPEGGWYVRDWQAPATDTASGRPLASLIYFLLPEGDASSWHKVDADEIWLWHGPATVTLELGGSGDQPAADPADRTTIVLGDGIAVPRSTSSFDTAVQSDIPIINATTGTASVAYGDASACHTGNGTACVDGTDPAIVCNDSFAANRTMPPVGHAIVPAGVWQRTVPGHGDALVSCVVSPGFTFDGFTLQ</sequence>
<comment type="caution">
    <text evidence="2">The sequence shown here is derived from an EMBL/GenBank/DDBJ whole genome shotgun (WGS) entry which is preliminary data.</text>
</comment>
<dbReference type="InterPro" id="IPR009327">
    <property type="entry name" value="Cupin_DUF985"/>
</dbReference>
<feature type="domain" description="DUF985" evidence="1">
    <location>
        <begin position="177"/>
        <end position="212"/>
    </location>
</feature>